<evidence type="ECO:0008006" key="3">
    <source>
        <dbReference type="Google" id="ProtNLM"/>
    </source>
</evidence>
<accession>A0ABZ0HAR6</accession>
<dbReference type="EMBL" id="CP136702">
    <property type="protein sequence ID" value="WOI31341.1"/>
    <property type="molecule type" value="Genomic_DNA"/>
</dbReference>
<dbReference type="Proteomes" id="UP001302666">
    <property type="component" value="Plasmid unnamed5"/>
</dbReference>
<evidence type="ECO:0000313" key="1">
    <source>
        <dbReference type="EMBL" id="WOI31341.1"/>
    </source>
</evidence>
<keyword evidence="1" id="KW-0614">Plasmid</keyword>
<gene>
    <name evidence="1" type="ORF">R1T40_00435</name>
</gene>
<name>A0ABZ0HAR6_TRISK</name>
<evidence type="ECO:0000313" key="2">
    <source>
        <dbReference type="Proteomes" id="UP001302666"/>
    </source>
</evidence>
<geneLocation type="plasmid" evidence="1 2">
    <name>unnamed5</name>
</geneLocation>
<protein>
    <recommendedName>
        <fullName evidence="3">Secreted protein</fullName>
    </recommendedName>
</protein>
<proteinExistence type="predicted"/>
<reference evidence="1 2" key="1">
    <citation type="submission" date="2023-10" db="EMBL/GenBank/DDBJ databases">
        <title>Eight complete genome sequences of bacteria isolated from laboratory stock of Giant Kelp gametophytes.</title>
        <authorList>
            <person name="Tolentino B."/>
            <person name="Nuzhdin S."/>
        </authorList>
    </citation>
    <scope>NUCLEOTIDE SEQUENCE [LARGE SCALE GENOMIC DNA]</scope>
    <source>
        <strain evidence="1 2">LC.270.F.C4</strain>
        <plasmid evidence="1 2">unnamed5</plasmid>
    </source>
</reference>
<organism evidence="1 2">
    <name type="scientific">Tritonibacter scottomollicae</name>
    <name type="common">Epibacterium scottomollicae</name>
    <dbReference type="NCBI Taxonomy" id="483013"/>
    <lineage>
        <taxon>Bacteria</taxon>
        <taxon>Pseudomonadati</taxon>
        <taxon>Pseudomonadota</taxon>
        <taxon>Alphaproteobacteria</taxon>
        <taxon>Rhodobacterales</taxon>
        <taxon>Paracoccaceae</taxon>
        <taxon>Tritonibacter</taxon>
    </lineage>
</organism>
<sequence length="87" mass="9486">MLHHRGSLCSVPQVAIATAPPQTDSSPCFDADQSESALYFDDRTPGTAWLFRKNCLFLTEANVRLHDSHARHAEQTNAIACSLGSAE</sequence>
<keyword evidence="2" id="KW-1185">Reference proteome</keyword>